<dbReference type="EMBL" id="CP114058">
    <property type="protein sequence ID" value="WAT02895.1"/>
    <property type="molecule type" value="Genomic_DNA"/>
</dbReference>
<evidence type="ECO:0000313" key="2">
    <source>
        <dbReference type="Proteomes" id="UP001164712"/>
    </source>
</evidence>
<gene>
    <name evidence="1" type="primary">dinI</name>
    <name evidence="1" type="ORF">O1V66_10555</name>
</gene>
<keyword evidence="2" id="KW-1185">Reference proteome</keyword>
<name>A0ABY7HU59_9GAMM</name>
<reference evidence="1" key="1">
    <citation type="submission" date="2022-12" db="EMBL/GenBank/DDBJ databases">
        <title>Complete genome sequence of an Australian strain of Rouxiella badensis DAR84756 and resolution of the R. badensis DSM100043 and R. chamberiensis DSM28324 genomes.</title>
        <authorList>
            <person name="Paul S."/>
            <person name="Anderson P.J."/>
            <person name="Maynard G."/>
            <person name="Dyall-Smith M."/>
            <person name="Kudinha T."/>
        </authorList>
    </citation>
    <scope>NUCLEOTIDE SEQUENCE</scope>
    <source>
        <strain evidence="1">DSM 28324</strain>
    </source>
</reference>
<dbReference type="NCBIfam" id="NF007893">
    <property type="entry name" value="PRK10597.1"/>
    <property type="match status" value="1"/>
</dbReference>
<dbReference type="SUPFAM" id="SSF54857">
    <property type="entry name" value="DNA damage-inducible protein DinI"/>
    <property type="match status" value="1"/>
</dbReference>
<organism evidence="1 2">
    <name type="scientific">Rouxiella chamberiensis</name>
    <dbReference type="NCBI Taxonomy" id="1513468"/>
    <lineage>
        <taxon>Bacteria</taxon>
        <taxon>Pseudomonadati</taxon>
        <taxon>Pseudomonadota</taxon>
        <taxon>Gammaproteobacteria</taxon>
        <taxon>Enterobacterales</taxon>
        <taxon>Yersiniaceae</taxon>
        <taxon>Rouxiella</taxon>
    </lineage>
</organism>
<evidence type="ECO:0000313" key="1">
    <source>
        <dbReference type="EMBL" id="WAT02895.1"/>
    </source>
</evidence>
<dbReference type="Gene3D" id="3.30.910.10">
    <property type="entry name" value="DinI-like"/>
    <property type="match status" value="1"/>
</dbReference>
<dbReference type="Proteomes" id="UP001164712">
    <property type="component" value="Chromosome"/>
</dbReference>
<dbReference type="InterPro" id="IPR010391">
    <property type="entry name" value="DNA_damage-inducible_DinI-like"/>
</dbReference>
<proteinExistence type="predicted"/>
<sequence length="85" mass="9443">MRIEVCVDKRKPLPIGALDALSGELSKRIDKKFPDGQHSVQVRYASANSLTVLGGAKPDKDLIEEILQETWESADDWFSVETPDS</sequence>
<accession>A0ABY7HU59</accession>
<protein>
    <submittedName>
        <fullName evidence="1">DNA damage-inducible protein I</fullName>
    </submittedName>
</protein>
<dbReference type="PANTHER" id="PTHR36572">
    <property type="entry name" value="DNA DAMAGE-INDUCIBLE PROTEIN I-RELATED"/>
    <property type="match status" value="1"/>
</dbReference>
<dbReference type="Pfam" id="PF06183">
    <property type="entry name" value="DinI"/>
    <property type="match status" value="1"/>
</dbReference>
<dbReference type="PANTHER" id="PTHR36572:SF2">
    <property type="entry name" value="DNA DAMAGE-INDUCIBLE PROTEIN I"/>
    <property type="match status" value="1"/>
</dbReference>
<dbReference type="InterPro" id="IPR036687">
    <property type="entry name" value="DinI-like_sf"/>
</dbReference>
<dbReference type="RefSeq" id="WP_045046462.1">
    <property type="nucleotide sequence ID" value="NZ_CP114058.1"/>
</dbReference>